<name>A0ABZ2BVU1_9RHOB</name>
<protein>
    <submittedName>
        <fullName evidence="1">Uncharacterized protein</fullName>
    </submittedName>
</protein>
<gene>
    <name evidence="1" type="ORF">ROLI_025460</name>
</gene>
<reference evidence="2" key="1">
    <citation type="submission" date="2024-01" db="EMBL/GenBank/DDBJ databases">
        <title>Roseobacter fucihabitans sp. nov., isolated from the brown alga Fucus spiralis.</title>
        <authorList>
            <person name="Hahnke S."/>
            <person name="Berger M."/>
            <person name="Schlingloff A."/>
            <person name="Athale I."/>
            <person name="Neumann-Schaal M."/>
            <person name="Adenaya A."/>
            <person name="Poehlein A."/>
            <person name="Daniel R."/>
            <person name="Pertersen J."/>
            <person name="Brinkhoff T."/>
        </authorList>
    </citation>
    <scope>NUCLEOTIDE SEQUENCE [LARGE SCALE GENOMIC DNA]</scope>
    <source>
        <strain evidence="2">B14</strain>
    </source>
</reference>
<keyword evidence="2" id="KW-1185">Reference proteome</keyword>
<organism evidence="1 2">
    <name type="scientific">Roseobacter fucihabitans</name>
    <dbReference type="NCBI Taxonomy" id="1537242"/>
    <lineage>
        <taxon>Bacteria</taxon>
        <taxon>Pseudomonadati</taxon>
        <taxon>Pseudomonadota</taxon>
        <taxon>Alphaproteobacteria</taxon>
        <taxon>Rhodobacterales</taxon>
        <taxon>Roseobacteraceae</taxon>
        <taxon>Roseobacter</taxon>
    </lineage>
</organism>
<dbReference type="RefSeq" id="WP_187431757.1">
    <property type="nucleotide sequence ID" value="NZ_CP143423.1"/>
</dbReference>
<proteinExistence type="predicted"/>
<dbReference type="Proteomes" id="UP001318682">
    <property type="component" value="Chromosome"/>
</dbReference>
<evidence type="ECO:0000313" key="1">
    <source>
        <dbReference type="EMBL" id="WVX49451.1"/>
    </source>
</evidence>
<dbReference type="EMBL" id="CP143423">
    <property type="protein sequence ID" value="WVX49451.1"/>
    <property type="molecule type" value="Genomic_DNA"/>
</dbReference>
<sequence>MSEKEVNELLFIQNSTDDLIEKRKAWEEGSYKRSNEELYALLSDCLKFYFEIVDDVSKSRALNSYLRMKEIEFKDGTSLATRIVRAVFNSNFQKRAYTYARVITVAAAEMKRNHNLSDFITARGGVDEIRRAKPDGKSPAEVRRERIEEAKEALSSNAPLAEPFNFERPVRESDKGADHKLFVAIMRQEPNGVYSMVYETSAISALNTTLEIAGKDKDFAEIKKSAEERQRENEFINANAVELAAKLTDAAEADTSAA</sequence>
<evidence type="ECO:0000313" key="2">
    <source>
        <dbReference type="Proteomes" id="UP001318682"/>
    </source>
</evidence>
<accession>A0ABZ2BVU1</accession>